<feature type="compositionally biased region" description="Polar residues" evidence="2">
    <location>
        <begin position="189"/>
        <end position="199"/>
    </location>
</feature>
<organism evidence="5 6">
    <name type="scientific">Pyrenophora seminiperda CCB06</name>
    <dbReference type="NCBI Taxonomy" id="1302712"/>
    <lineage>
        <taxon>Eukaryota</taxon>
        <taxon>Fungi</taxon>
        <taxon>Dikarya</taxon>
        <taxon>Ascomycota</taxon>
        <taxon>Pezizomycotina</taxon>
        <taxon>Dothideomycetes</taxon>
        <taxon>Pleosporomycetidae</taxon>
        <taxon>Pleosporales</taxon>
        <taxon>Pleosporineae</taxon>
        <taxon>Pleosporaceae</taxon>
        <taxon>Pyrenophora</taxon>
    </lineage>
</organism>
<dbReference type="PANTHER" id="PTHR31836:SF21">
    <property type="entry name" value="EXPANSIN-LIKE PROTEIN 7"/>
    <property type="match status" value="1"/>
</dbReference>
<evidence type="ECO:0000259" key="4">
    <source>
        <dbReference type="PROSITE" id="PS50842"/>
    </source>
</evidence>
<feature type="chain" id="PRO_5017932253" evidence="3">
    <location>
        <begin position="18"/>
        <end position="395"/>
    </location>
</feature>
<dbReference type="InterPro" id="IPR049818">
    <property type="entry name" value="Expansin_EXLX1-like"/>
</dbReference>
<feature type="signal peptide" evidence="3">
    <location>
        <begin position="1"/>
        <end position="17"/>
    </location>
</feature>
<reference evidence="5 6" key="1">
    <citation type="journal article" date="2014" name="PLoS ONE">
        <title>De novo Genome Assembly of the Fungal Plant Pathogen Pyrenophora semeniperda.</title>
        <authorList>
            <person name="Soliai M.M."/>
            <person name="Meyer S.E."/>
            <person name="Udall J.A."/>
            <person name="Elzinga D.E."/>
            <person name="Hermansen R.A."/>
            <person name="Bodily P.M."/>
            <person name="Hart A.A."/>
            <person name="Coleman C.E."/>
        </authorList>
    </citation>
    <scope>NUCLEOTIDE SEQUENCE [LARGE SCALE GENOMIC DNA]</scope>
    <source>
        <strain evidence="5 6">CCB06</strain>
        <tissue evidence="5">Mycelium</tissue>
    </source>
</reference>
<dbReference type="EMBL" id="KE747839">
    <property type="protein sequence ID" value="RMZ73284.1"/>
    <property type="molecule type" value="Genomic_DNA"/>
</dbReference>
<dbReference type="Proteomes" id="UP000265663">
    <property type="component" value="Unassembled WGS sequence"/>
</dbReference>
<evidence type="ECO:0000256" key="1">
    <source>
        <dbReference type="ARBA" id="ARBA00022729"/>
    </source>
</evidence>
<dbReference type="AlphaFoldDB" id="A0A3M7MFZ4"/>
<dbReference type="CDD" id="cd22271">
    <property type="entry name" value="DPBB_EXP_N-like"/>
    <property type="match status" value="1"/>
</dbReference>
<dbReference type="OrthoDB" id="406505at2759"/>
<name>A0A3M7MFZ4_9PLEO</name>
<dbReference type="Gene3D" id="2.40.40.10">
    <property type="entry name" value="RlpA-like domain"/>
    <property type="match status" value="1"/>
</dbReference>
<dbReference type="Pfam" id="PF03330">
    <property type="entry name" value="DPBB_1"/>
    <property type="match status" value="1"/>
</dbReference>
<dbReference type="SUPFAM" id="SSF50685">
    <property type="entry name" value="Barwin-like endoglucanases"/>
    <property type="match status" value="1"/>
</dbReference>
<dbReference type="InterPro" id="IPR051477">
    <property type="entry name" value="Expansin_CellWall"/>
</dbReference>
<evidence type="ECO:0000313" key="5">
    <source>
        <dbReference type="EMBL" id="RMZ73284.1"/>
    </source>
</evidence>
<keyword evidence="1 3" id="KW-0732">Signal</keyword>
<dbReference type="InterPro" id="IPR007112">
    <property type="entry name" value="Expansin/allergen_DPBB_dom"/>
</dbReference>
<evidence type="ECO:0000313" key="6">
    <source>
        <dbReference type="Proteomes" id="UP000265663"/>
    </source>
</evidence>
<protein>
    <submittedName>
        <fullName evidence="5">Rare lipo A</fullName>
    </submittedName>
</protein>
<proteinExistence type="predicted"/>
<dbReference type="InterPro" id="IPR036908">
    <property type="entry name" value="RlpA-like_sf"/>
</dbReference>
<evidence type="ECO:0000256" key="3">
    <source>
        <dbReference type="SAM" id="SignalP"/>
    </source>
</evidence>
<dbReference type="NCBIfam" id="NF041144">
    <property type="entry name" value="expansin_EXLX1"/>
    <property type="match status" value="1"/>
</dbReference>
<evidence type="ECO:0000256" key="2">
    <source>
        <dbReference type="SAM" id="MobiDB-lite"/>
    </source>
</evidence>
<feature type="region of interest" description="Disordered" evidence="2">
    <location>
        <begin position="140"/>
        <end position="199"/>
    </location>
</feature>
<dbReference type="SUPFAM" id="SSF49590">
    <property type="entry name" value="PHL pollen allergen"/>
    <property type="match status" value="1"/>
</dbReference>
<gene>
    <name evidence="5" type="ORF">GMOD_00009098</name>
</gene>
<accession>A0A3M7MFZ4</accession>
<feature type="compositionally biased region" description="Low complexity" evidence="2">
    <location>
        <begin position="153"/>
        <end position="188"/>
    </location>
</feature>
<dbReference type="PROSITE" id="PS50842">
    <property type="entry name" value="EXPANSIN_EG45"/>
    <property type="match status" value="1"/>
</dbReference>
<keyword evidence="6" id="KW-1185">Reference proteome</keyword>
<dbReference type="InterPro" id="IPR009009">
    <property type="entry name" value="RlpA-like_DPBB"/>
</dbReference>
<sequence length="395" mass="40255">MKSTIFSILPFVGLAFAQESACSAEPEETITETSVETVYKTASSSPALVADTTTSPGACGPRSTVSVTTTEKVYVTVSLSSGVPVTPDAVQTKDVTSTSTLDLYTTVTVHPSGPYFGNSSTVALFKLSSLATTLLSSASATHTPISPPRPSTVSSVAAPKPTSSTPSAATASSSAVPAASATAVPTKPNYQSKAGTTKHGSATWYSSNLSGGTCSFTGYTIPAGIYGTALSDFNWDSAANCGTCVSVTGPKGNSIKAMVVDECPGCGPNHLDLFPDAFAAIDSPNAGNITVDWTIVPCGISSPIVLKNKSGTSKFWFSMQVMNSNVGVAKLEVSTDGGATWKATQRQPYNFFENAAGFGTDAVDVKVTSTDGGVVTVKDVSIKSGTTKTAAGNFA</sequence>
<dbReference type="InterPro" id="IPR036749">
    <property type="entry name" value="Expansin_CBD_sf"/>
</dbReference>
<dbReference type="Gene3D" id="2.60.40.760">
    <property type="entry name" value="Expansin, cellulose-binding-like domain"/>
    <property type="match status" value="1"/>
</dbReference>
<dbReference type="PANTHER" id="PTHR31836">
    <property type="match status" value="1"/>
</dbReference>
<feature type="domain" description="Expansin-like EG45" evidence="4">
    <location>
        <begin position="211"/>
        <end position="303"/>
    </location>
</feature>